<keyword evidence="13" id="KW-1185">Reference proteome</keyword>
<dbReference type="EMBL" id="SWFS01000348">
    <property type="protein sequence ID" value="KAA8909143.1"/>
    <property type="molecule type" value="Genomic_DNA"/>
</dbReference>
<evidence type="ECO:0000256" key="7">
    <source>
        <dbReference type="ARBA" id="ARBA00022989"/>
    </source>
</evidence>
<name>A0A642V0J4_9ASCO</name>
<dbReference type="Gene3D" id="1.20.1740.10">
    <property type="entry name" value="Amino acid/polyamine transporter I"/>
    <property type="match status" value="1"/>
</dbReference>
<feature type="compositionally biased region" description="Basic and acidic residues" evidence="9">
    <location>
        <begin position="1"/>
        <end position="11"/>
    </location>
</feature>
<comment type="similarity">
    <text evidence="2">Belongs to the amino acid-polyamine-organocation (APC) superfamily. YAT (TC 2.A.3.10) family.</text>
</comment>
<feature type="transmembrane region" description="Helical" evidence="10">
    <location>
        <begin position="86"/>
        <end position="105"/>
    </location>
</feature>
<keyword evidence="4" id="KW-1003">Cell membrane</keyword>
<evidence type="ECO:0000256" key="8">
    <source>
        <dbReference type="ARBA" id="ARBA00023136"/>
    </source>
</evidence>
<dbReference type="InterPro" id="IPR004840">
    <property type="entry name" value="Amino_acid_permease_CS"/>
</dbReference>
<feature type="transmembrane region" description="Helical" evidence="10">
    <location>
        <begin position="407"/>
        <end position="426"/>
    </location>
</feature>
<keyword evidence="8 10" id="KW-0472">Membrane</keyword>
<evidence type="ECO:0000256" key="1">
    <source>
        <dbReference type="ARBA" id="ARBA00004651"/>
    </source>
</evidence>
<dbReference type="InterPro" id="IPR050524">
    <property type="entry name" value="APC_YAT"/>
</dbReference>
<feature type="transmembrane region" description="Helical" evidence="10">
    <location>
        <begin position="306"/>
        <end position="327"/>
    </location>
</feature>
<feature type="domain" description="Amino acid permease/ SLC12A" evidence="11">
    <location>
        <begin position="83"/>
        <end position="539"/>
    </location>
</feature>
<feature type="transmembrane region" description="Helical" evidence="10">
    <location>
        <begin position="219"/>
        <end position="239"/>
    </location>
</feature>
<keyword evidence="6" id="KW-0029">Amino-acid transport</keyword>
<feature type="transmembrane region" description="Helical" evidence="10">
    <location>
        <begin position="193"/>
        <end position="213"/>
    </location>
</feature>
<dbReference type="Proteomes" id="UP000761534">
    <property type="component" value="Unassembled WGS sequence"/>
</dbReference>
<dbReference type="InterPro" id="IPR004841">
    <property type="entry name" value="AA-permease/SLC12A_dom"/>
</dbReference>
<feature type="region of interest" description="Disordered" evidence="9">
    <location>
        <begin position="1"/>
        <end position="29"/>
    </location>
</feature>
<dbReference type="PIRSF" id="PIRSF006060">
    <property type="entry name" value="AA_transporter"/>
    <property type="match status" value="1"/>
</dbReference>
<feature type="transmembrane region" description="Helical" evidence="10">
    <location>
        <begin position="361"/>
        <end position="386"/>
    </location>
</feature>
<feature type="transmembrane region" description="Helical" evidence="10">
    <location>
        <begin position="481"/>
        <end position="502"/>
    </location>
</feature>
<evidence type="ECO:0000313" key="12">
    <source>
        <dbReference type="EMBL" id="KAA8909143.1"/>
    </source>
</evidence>
<dbReference type="PROSITE" id="PS00218">
    <property type="entry name" value="AMINO_ACID_PERMEASE_1"/>
    <property type="match status" value="1"/>
</dbReference>
<dbReference type="GO" id="GO:0015171">
    <property type="term" value="F:amino acid transmembrane transporter activity"/>
    <property type="evidence" value="ECO:0007669"/>
    <property type="project" value="TreeGrafter"/>
</dbReference>
<sequence>MNDSDSTKKGDVTSIALTDPGSVGTVSKHSGGMMKRFVDSFKPHPQRSLTGNNEHERSKNYNMEAALEETAESPLAKTLTSRHLQMIAIGGSIGTGLFIGSGSSLATGGPASLIIAFFLTGIMLFCTIHALGEMAVIFPVSGSYSVYATRFVDPAWGFALSWNYAVSWLLNLPLELVSAAITIQYWNPGVSNAVFVTIFLVLILVINMFGARGYGEAEFVFSFIKILAVIGFVILGIVIDVGGGPSKEYIGGRYWHDPGAFRSGFKGLCTVFVNAAYSYSGTEMVGLASAETADPRKTLPKATKQVFWRITLFYMASVTIVGLLVPYNDPQLLNSSSSVDIRASPFVIAVHRAKIPVVPSIMNAVIMISVLSVGNSGVYGSTRVLCSLAEQGQAPRFLGYVDRKGRPLAAIGVSMLFALLAYLAVTNNYDTVFNWLMSICGLAAVFAWFSINISHIQFRRGWKAQGYTVDQLPFKSFAGSLGSWVGAIFNALVLIAQFWTALFPVGASPDPTTFFQSYLGFPVIVVSYLIFKIWKRPSFVKASEMDLITGRRPLMTPEDWEEERLEIASKPRWKRFLHAWC</sequence>
<proteinExistence type="inferred from homology"/>
<dbReference type="AlphaFoldDB" id="A0A642V0J4"/>
<dbReference type="PANTHER" id="PTHR43341:SF1">
    <property type="entry name" value="GENERAL AMINO-ACID PERMEASE GAP1"/>
    <property type="match status" value="1"/>
</dbReference>
<evidence type="ECO:0000256" key="9">
    <source>
        <dbReference type="SAM" id="MobiDB-lite"/>
    </source>
</evidence>
<dbReference type="PANTHER" id="PTHR43341">
    <property type="entry name" value="AMINO ACID PERMEASE"/>
    <property type="match status" value="1"/>
</dbReference>
<evidence type="ECO:0000256" key="6">
    <source>
        <dbReference type="ARBA" id="ARBA00022970"/>
    </source>
</evidence>
<accession>A0A642V0J4</accession>
<evidence type="ECO:0000256" key="4">
    <source>
        <dbReference type="ARBA" id="ARBA00022475"/>
    </source>
</evidence>
<dbReference type="NCBIfam" id="TIGR00913">
    <property type="entry name" value="2A0310"/>
    <property type="match status" value="1"/>
</dbReference>
<feature type="transmembrane region" description="Helical" evidence="10">
    <location>
        <begin position="432"/>
        <end position="451"/>
    </location>
</feature>
<gene>
    <name evidence="12" type="ORF">TRICI_004620</name>
</gene>
<reference evidence="12" key="1">
    <citation type="journal article" date="2019" name="G3 (Bethesda)">
        <title>Genome Assemblies of Two Rare Opportunistic Yeast Pathogens: Diutina rugosa (syn. Candida rugosa) and Trichomonascus ciferrii (syn. Candida ciferrii).</title>
        <authorList>
            <person name="Mixao V."/>
            <person name="Saus E."/>
            <person name="Hansen A.P."/>
            <person name="Lass-Florl C."/>
            <person name="Gabaldon T."/>
        </authorList>
    </citation>
    <scope>NUCLEOTIDE SEQUENCE</scope>
    <source>
        <strain evidence="12">CBS 4856</strain>
    </source>
</reference>
<dbReference type="OrthoDB" id="3900342at2759"/>
<evidence type="ECO:0000256" key="10">
    <source>
        <dbReference type="SAM" id="Phobius"/>
    </source>
</evidence>
<evidence type="ECO:0000256" key="2">
    <source>
        <dbReference type="ARBA" id="ARBA00006983"/>
    </source>
</evidence>
<dbReference type="FunFam" id="1.20.1740.10:FF:000017">
    <property type="entry name" value="Amino acid permease"/>
    <property type="match status" value="1"/>
</dbReference>
<feature type="transmembrane region" description="Helical" evidence="10">
    <location>
        <begin position="514"/>
        <end position="531"/>
    </location>
</feature>
<comment type="subcellular location">
    <subcellularLocation>
        <location evidence="1">Cell membrane</location>
        <topology evidence="1">Multi-pass membrane protein</topology>
    </subcellularLocation>
</comment>
<keyword evidence="5 10" id="KW-0812">Transmembrane</keyword>
<dbReference type="GO" id="GO:0005886">
    <property type="term" value="C:plasma membrane"/>
    <property type="evidence" value="ECO:0007669"/>
    <property type="project" value="UniProtKB-SubCell"/>
</dbReference>
<dbReference type="VEuPathDB" id="FungiDB:TRICI_004620"/>
<evidence type="ECO:0000259" key="11">
    <source>
        <dbReference type="Pfam" id="PF00324"/>
    </source>
</evidence>
<protein>
    <recommendedName>
        <fullName evidence="11">Amino acid permease/ SLC12A domain-containing protein</fullName>
    </recommendedName>
</protein>
<evidence type="ECO:0000256" key="3">
    <source>
        <dbReference type="ARBA" id="ARBA00022448"/>
    </source>
</evidence>
<comment type="caution">
    <text evidence="12">The sequence shown here is derived from an EMBL/GenBank/DDBJ whole genome shotgun (WGS) entry which is preliminary data.</text>
</comment>
<evidence type="ECO:0000313" key="13">
    <source>
        <dbReference type="Proteomes" id="UP000761534"/>
    </source>
</evidence>
<dbReference type="Pfam" id="PF00324">
    <property type="entry name" value="AA_permease"/>
    <property type="match status" value="1"/>
</dbReference>
<evidence type="ECO:0000256" key="5">
    <source>
        <dbReference type="ARBA" id="ARBA00022692"/>
    </source>
</evidence>
<dbReference type="InterPro" id="IPR004762">
    <property type="entry name" value="Amino_acid_permease_fungi"/>
</dbReference>
<keyword evidence="7 10" id="KW-1133">Transmembrane helix</keyword>
<feature type="transmembrane region" description="Helical" evidence="10">
    <location>
        <begin position="111"/>
        <end position="132"/>
    </location>
</feature>
<organism evidence="12 13">
    <name type="scientific">Trichomonascus ciferrii</name>
    <dbReference type="NCBI Taxonomy" id="44093"/>
    <lineage>
        <taxon>Eukaryota</taxon>
        <taxon>Fungi</taxon>
        <taxon>Dikarya</taxon>
        <taxon>Ascomycota</taxon>
        <taxon>Saccharomycotina</taxon>
        <taxon>Dipodascomycetes</taxon>
        <taxon>Dipodascales</taxon>
        <taxon>Trichomonascaceae</taxon>
        <taxon>Trichomonascus</taxon>
        <taxon>Trichomonascus ciferrii complex</taxon>
    </lineage>
</organism>
<keyword evidence="3" id="KW-0813">Transport</keyword>